<accession>A0ABQ8TN98</accession>
<organism evidence="1 2">
    <name type="scientific">Periplaneta americana</name>
    <name type="common">American cockroach</name>
    <name type="synonym">Blatta americana</name>
    <dbReference type="NCBI Taxonomy" id="6978"/>
    <lineage>
        <taxon>Eukaryota</taxon>
        <taxon>Metazoa</taxon>
        <taxon>Ecdysozoa</taxon>
        <taxon>Arthropoda</taxon>
        <taxon>Hexapoda</taxon>
        <taxon>Insecta</taxon>
        <taxon>Pterygota</taxon>
        <taxon>Neoptera</taxon>
        <taxon>Polyneoptera</taxon>
        <taxon>Dictyoptera</taxon>
        <taxon>Blattodea</taxon>
        <taxon>Blattoidea</taxon>
        <taxon>Blattidae</taxon>
        <taxon>Blattinae</taxon>
        <taxon>Periplaneta</taxon>
    </lineage>
</organism>
<evidence type="ECO:0000313" key="1">
    <source>
        <dbReference type="EMBL" id="KAJ4447606.1"/>
    </source>
</evidence>
<gene>
    <name evidence="1" type="ORF">ANN_09613</name>
</gene>
<sequence length="113" mass="12715">MAGLCEGGNEPSGSLKAICKYECNIEELTHSSSRYVESQAFRISRTRLDAATVADPLKFTARRTQDFRLRCFRLDAATVTQVHVSVFLDLCGLEEGHDDLKADREGQRLAYMR</sequence>
<dbReference type="EMBL" id="JAJSOF020000005">
    <property type="protein sequence ID" value="KAJ4447606.1"/>
    <property type="molecule type" value="Genomic_DNA"/>
</dbReference>
<comment type="caution">
    <text evidence="1">The sequence shown here is derived from an EMBL/GenBank/DDBJ whole genome shotgun (WGS) entry which is preliminary data.</text>
</comment>
<protein>
    <submittedName>
        <fullName evidence="1">Uncharacterized protein</fullName>
    </submittedName>
</protein>
<name>A0ABQ8TN98_PERAM</name>
<dbReference type="Proteomes" id="UP001148838">
    <property type="component" value="Unassembled WGS sequence"/>
</dbReference>
<reference evidence="1 2" key="1">
    <citation type="journal article" date="2022" name="Allergy">
        <title>Genome assembly and annotation of Periplaneta americana reveal a comprehensive cockroach allergen profile.</title>
        <authorList>
            <person name="Wang L."/>
            <person name="Xiong Q."/>
            <person name="Saelim N."/>
            <person name="Wang L."/>
            <person name="Nong W."/>
            <person name="Wan A.T."/>
            <person name="Shi M."/>
            <person name="Liu X."/>
            <person name="Cao Q."/>
            <person name="Hui J.H.L."/>
            <person name="Sookrung N."/>
            <person name="Leung T.F."/>
            <person name="Tungtrongchitr A."/>
            <person name="Tsui S.K.W."/>
        </authorList>
    </citation>
    <scope>NUCLEOTIDE SEQUENCE [LARGE SCALE GENOMIC DNA]</scope>
    <source>
        <strain evidence="1">PWHHKU_190912</strain>
    </source>
</reference>
<keyword evidence="2" id="KW-1185">Reference proteome</keyword>
<proteinExistence type="predicted"/>
<evidence type="ECO:0000313" key="2">
    <source>
        <dbReference type="Proteomes" id="UP001148838"/>
    </source>
</evidence>